<dbReference type="STRING" id="1555112.LIP_1579"/>
<dbReference type="InterPro" id="IPR000836">
    <property type="entry name" value="PRTase_dom"/>
</dbReference>
<gene>
    <name evidence="3" type="ORF">LIP_1579</name>
</gene>
<feature type="domain" description="Ribose-phosphate pyrophosphokinase N-terminal" evidence="2">
    <location>
        <begin position="1"/>
        <end position="96"/>
    </location>
</feature>
<organism evidence="3 4">
    <name type="scientific">Limnochorda pilosa</name>
    <dbReference type="NCBI Taxonomy" id="1555112"/>
    <lineage>
        <taxon>Bacteria</taxon>
        <taxon>Bacillati</taxon>
        <taxon>Bacillota</taxon>
        <taxon>Limnochordia</taxon>
        <taxon>Limnochordales</taxon>
        <taxon>Limnochordaceae</taxon>
        <taxon>Limnochorda</taxon>
    </lineage>
</organism>
<dbReference type="FunFam" id="3.40.50.2020:FF:000014">
    <property type="entry name" value="Ribose-phosphate pyrophosphokinase 1"/>
    <property type="match status" value="1"/>
</dbReference>
<evidence type="ECO:0000313" key="3">
    <source>
        <dbReference type="EMBL" id="BAS27426.1"/>
    </source>
</evidence>
<dbReference type="AlphaFoldDB" id="A0A0K2SJY4"/>
<sequence length="245" mass="26409">MKVFGGRATQELTAAICRHLGVDPGPADIFTFSNDNTFVRVLENVRETDVFVVQTSAPPVDEALVELLIMFDALRRASARRITAGLPYYPYVRSDPVVVAPDPGAVKRAQRFAERLGAPAAFVDKRRSPTTSSVRATAVVGEVRGQRVILFDEEVDQGTTLLEATALLLGLGAAEVYAACTHAVLSGSAVERLSKAPIRELVVTDTVPVPSSKRWNALTVLSVTPLLAETIRRIHTGQSVSALFE</sequence>
<dbReference type="GO" id="GO:0006015">
    <property type="term" value="P:5-phosphoribose 1-diphosphate biosynthetic process"/>
    <property type="evidence" value="ECO:0007669"/>
    <property type="project" value="TreeGrafter"/>
</dbReference>
<dbReference type="Gene3D" id="3.40.50.2020">
    <property type="match status" value="1"/>
</dbReference>
<keyword evidence="1" id="KW-0545">Nucleotide biosynthesis</keyword>
<evidence type="ECO:0000256" key="1">
    <source>
        <dbReference type="ARBA" id="ARBA00022727"/>
    </source>
</evidence>
<dbReference type="Pfam" id="PF14572">
    <property type="entry name" value="Pribosyl_synth"/>
    <property type="match status" value="1"/>
</dbReference>
<dbReference type="SUPFAM" id="SSF53271">
    <property type="entry name" value="PRTase-like"/>
    <property type="match status" value="2"/>
</dbReference>
<accession>A0A0K2SJY4</accession>
<dbReference type="GO" id="GO:0005524">
    <property type="term" value="F:ATP binding"/>
    <property type="evidence" value="ECO:0007669"/>
    <property type="project" value="UniProtKB-KW"/>
</dbReference>
<dbReference type="Proteomes" id="UP000065807">
    <property type="component" value="Chromosome"/>
</dbReference>
<dbReference type="GO" id="GO:0002189">
    <property type="term" value="C:ribose phosphate diphosphokinase complex"/>
    <property type="evidence" value="ECO:0007669"/>
    <property type="project" value="TreeGrafter"/>
</dbReference>
<protein>
    <submittedName>
        <fullName evidence="3">Ribose-phosphate pyrophosphokinase</fullName>
    </submittedName>
</protein>
<evidence type="ECO:0000259" key="2">
    <source>
        <dbReference type="Pfam" id="PF13793"/>
    </source>
</evidence>
<keyword evidence="4" id="KW-1185">Reference proteome</keyword>
<dbReference type="GO" id="GO:0006164">
    <property type="term" value="P:purine nucleotide biosynthetic process"/>
    <property type="evidence" value="ECO:0007669"/>
    <property type="project" value="TreeGrafter"/>
</dbReference>
<dbReference type="GO" id="GO:0016301">
    <property type="term" value="F:kinase activity"/>
    <property type="evidence" value="ECO:0007669"/>
    <property type="project" value="UniProtKB-KW"/>
</dbReference>
<dbReference type="GO" id="GO:0004749">
    <property type="term" value="F:ribose phosphate diphosphokinase activity"/>
    <property type="evidence" value="ECO:0007669"/>
    <property type="project" value="UniProtKB-EC"/>
</dbReference>
<dbReference type="InterPro" id="IPR005946">
    <property type="entry name" value="Rib-P_diPkinase"/>
</dbReference>
<keyword evidence="3" id="KW-0418">Kinase</keyword>
<dbReference type="InterPro" id="IPR029057">
    <property type="entry name" value="PRTase-like"/>
</dbReference>
<reference evidence="4" key="1">
    <citation type="submission" date="2015-07" db="EMBL/GenBank/DDBJ databases">
        <title>Complete genome sequence and phylogenetic analysis of Limnochorda pilosa.</title>
        <authorList>
            <person name="Watanabe M."/>
            <person name="Kojima H."/>
            <person name="Fukui M."/>
        </authorList>
    </citation>
    <scope>NUCLEOTIDE SEQUENCE [LARGE SCALE GENOMIC DNA]</scope>
    <source>
        <strain evidence="4">HC45</strain>
    </source>
</reference>
<dbReference type="NCBIfam" id="TIGR01251">
    <property type="entry name" value="ribP_PPkin"/>
    <property type="match status" value="1"/>
</dbReference>
<evidence type="ECO:0000313" key="4">
    <source>
        <dbReference type="Proteomes" id="UP000065807"/>
    </source>
</evidence>
<keyword evidence="3" id="KW-0808">Transferase</keyword>
<dbReference type="Pfam" id="PF13793">
    <property type="entry name" value="Pribosyltran_N"/>
    <property type="match status" value="1"/>
</dbReference>
<dbReference type="RefSeq" id="WP_173652450.1">
    <property type="nucleotide sequence ID" value="NZ_AP014924.1"/>
</dbReference>
<dbReference type="PANTHER" id="PTHR10210">
    <property type="entry name" value="RIBOSE-PHOSPHATE DIPHOSPHOKINASE FAMILY MEMBER"/>
    <property type="match status" value="1"/>
</dbReference>
<dbReference type="KEGG" id="lpil:LIP_1579"/>
<dbReference type="GO" id="GO:0000287">
    <property type="term" value="F:magnesium ion binding"/>
    <property type="evidence" value="ECO:0007669"/>
    <property type="project" value="InterPro"/>
</dbReference>
<dbReference type="PATRIC" id="fig|1555112.3.peg.1614"/>
<dbReference type="InterPro" id="IPR029099">
    <property type="entry name" value="Pribosyltran_N"/>
</dbReference>
<name>A0A0K2SJY4_LIMPI</name>
<dbReference type="SMART" id="SM01400">
    <property type="entry name" value="Pribosyltran_N"/>
    <property type="match status" value="1"/>
</dbReference>
<dbReference type="PANTHER" id="PTHR10210:SF41">
    <property type="entry name" value="RIBOSE-PHOSPHATE PYROPHOSPHOKINASE 1, CHLOROPLASTIC"/>
    <property type="match status" value="1"/>
</dbReference>
<proteinExistence type="predicted"/>
<dbReference type="CDD" id="cd06223">
    <property type="entry name" value="PRTases_typeI"/>
    <property type="match status" value="1"/>
</dbReference>
<reference evidence="4" key="2">
    <citation type="journal article" date="2016" name="Int. J. Syst. Evol. Microbiol.">
        <title>Complete genome sequence and cell structure of Limnochorda pilosa, a Gram-negative spore-former within the phylum Firmicutes.</title>
        <authorList>
            <person name="Watanabe M."/>
            <person name="Kojima H."/>
            <person name="Fukui M."/>
        </authorList>
    </citation>
    <scope>NUCLEOTIDE SEQUENCE [LARGE SCALE GENOMIC DNA]</scope>
    <source>
        <strain evidence="4">HC45</strain>
    </source>
</reference>
<dbReference type="EMBL" id="AP014924">
    <property type="protein sequence ID" value="BAS27426.1"/>
    <property type="molecule type" value="Genomic_DNA"/>
</dbReference>
<dbReference type="GO" id="GO:0005737">
    <property type="term" value="C:cytoplasm"/>
    <property type="evidence" value="ECO:0007669"/>
    <property type="project" value="TreeGrafter"/>
</dbReference>